<evidence type="ECO:0000256" key="1">
    <source>
        <dbReference type="SAM" id="SignalP"/>
    </source>
</evidence>
<dbReference type="Gene3D" id="3.30.110.170">
    <property type="entry name" value="Protein of unknown function (DUF541), domain 1"/>
    <property type="match status" value="1"/>
</dbReference>
<dbReference type="Pfam" id="PF04402">
    <property type="entry name" value="SIMPL"/>
    <property type="match status" value="1"/>
</dbReference>
<proteinExistence type="predicted"/>
<comment type="caution">
    <text evidence="2">The sequence shown here is derived from an EMBL/GenBank/DDBJ whole genome shotgun (WGS) entry which is preliminary data.</text>
</comment>
<dbReference type="RefSeq" id="WP_344600602.1">
    <property type="nucleotide sequence ID" value="NZ_BAAAHE010000002.1"/>
</dbReference>
<accession>A0ABN1G456</accession>
<dbReference type="PANTHER" id="PTHR34387">
    <property type="entry name" value="SLR1258 PROTEIN"/>
    <property type="match status" value="1"/>
</dbReference>
<evidence type="ECO:0000313" key="2">
    <source>
        <dbReference type="EMBL" id="GAA0603781.1"/>
    </source>
</evidence>
<dbReference type="EMBL" id="BAAAHE010000002">
    <property type="protein sequence ID" value="GAA0603781.1"/>
    <property type="molecule type" value="Genomic_DNA"/>
</dbReference>
<dbReference type="Gene3D" id="3.30.70.2970">
    <property type="entry name" value="Protein of unknown function (DUF541), domain 2"/>
    <property type="match status" value="1"/>
</dbReference>
<evidence type="ECO:0000313" key="3">
    <source>
        <dbReference type="Proteomes" id="UP001500957"/>
    </source>
</evidence>
<protein>
    <submittedName>
        <fullName evidence="2">SIMPL domain-containing protein</fullName>
    </submittedName>
</protein>
<dbReference type="InterPro" id="IPR007497">
    <property type="entry name" value="SIMPL/DUF541"/>
</dbReference>
<keyword evidence="3" id="KW-1185">Reference proteome</keyword>
<organism evidence="2 3">
    <name type="scientific">Sporichthya brevicatena</name>
    <dbReference type="NCBI Taxonomy" id="171442"/>
    <lineage>
        <taxon>Bacteria</taxon>
        <taxon>Bacillati</taxon>
        <taxon>Actinomycetota</taxon>
        <taxon>Actinomycetes</taxon>
        <taxon>Sporichthyales</taxon>
        <taxon>Sporichthyaceae</taxon>
        <taxon>Sporichthya</taxon>
    </lineage>
</organism>
<keyword evidence="1" id="KW-0732">Signal</keyword>
<gene>
    <name evidence="2" type="ORF">GCM10009547_01800</name>
</gene>
<name>A0ABN1G456_9ACTN</name>
<feature type="chain" id="PRO_5046136961" evidence="1">
    <location>
        <begin position="36"/>
        <end position="290"/>
    </location>
</feature>
<sequence>MSVSFRRASLSAAAAVVVAAVAAGAVVSGSSGSVAATGGESDARTVTVSGAGYASGTPDVVRLDLGVQRSGHDVNAALDAANSDIRRIKDVLAKHGVKDADMQTSQLSINQHYGPIEPYADSKPMPAPMSDAPAVAADPVAPAPSIAVPESGRAVMPMPPAPNGFEVNQSLSVKLRNLETAGKVISEAAAAGGNATRINGVWFEFSDTEKLTKDARDQAFAAAKEKAEQYARLADGRLGRVVSVSEGYDGGGGYPYPVAAARDAGGVSSVPLAPGSQQVGVTTTVVWELS</sequence>
<dbReference type="PANTHER" id="PTHR34387:SF1">
    <property type="entry name" value="PERIPLASMIC IMMUNOGENIC PROTEIN"/>
    <property type="match status" value="1"/>
</dbReference>
<dbReference type="InterPro" id="IPR052022">
    <property type="entry name" value="26kDa_periplasmic_antigen"/>
</dbReference>
<feature type="signal peptide" evidence="1">
    <location>
        <begin position="1"/>
        <end position="35"/>
    </location>
</feature>
<reference evidence="2 3" key="1">
    <citation type="journal article" date="2019" name="Int. J. Syst. Evol. Microbiol.">
        <title>The Global Catalogue of Microorganisms (GCM) 10K type strain sequencing project: providing services to taxonomists for standard genome sequencing and annotation.</title>
        <authorList>
            <consortium name="The Broad Institute Genomics Platform"/>
            <consortium name="The Broad Institute Genome Sequencing Center for Infectious Disease"/>
            <person name="Wu L."/>
            <person name="Ma J."/>
        </authorList>
    </citation>
    <scope>NUCLEOTIDE SEQUENCE [LARGE SCALE GENOMIC DNA]</scope>
    <source>
        <strain evidence="2 3">JCM 10671</strain>
    </source>
</reference>
<dbReference type="Proteomes" id="UP001500957">
    <property type="component" value="Unassembled WGS sequence"/>
</dbReference>